<dbReference type="OrthoDB" id="10004131at2"/>
<organism evidence="1 2">
    <name type="scientific">Desulfofarcimen acetoxidans (strain ATCC 49208 / DSM 771 / KCTC 5769 / VKM B-1644 / 5575)</name>
    <name type="common">Desulfotomaculum acetoxidans</name>
    <dbReference type="NCBI Taxonomy" id="485916"/>
    <lineage>
        <taxon>Bacteria</taxon>
        <taxon>Bacillati</taxon>
        <taxon>Bacillota</taxon>
        <taxon>Clostridia</taxon>
        <taxon>Eubacteriales</taxon>
        <taxon>Peptococcaceae</taxon>
        <taxon>Desulfofarcimen</taxon>
    </lineage>
</organism>
<protein>
    <submittedName>
        <fullName evidence="1">Uncharacterized protein</fullName>
    </submittedName>
</protein>
<dbReference type="HOGENOM" id="CLU_2952845_0_0_9"/>
<evidence type="ECO:0000313" key="1">
    <source>
        <dbReference type="EMBL" id="ACV61142.1"/>
    </source>
</evidence>
<dbReference type="AlphaFoldDB" id="C8W2Y6"/>
<name>C8W2Y6_DESAS</name>
<accession>C8W2Y6</accession>
<reference evidence="1 2" key="1">
    <citation type="journal article" date="2009" name="Stand. Genomic Sci.">
        <title>Complete genome sequence of Desulfotomaculum acetoxidans type strain (5575).</title>
        <authorList>
            <person name="Spring S."/>
            <person name="Lapidus A."/>
            <person name="Schroder M."/>
            <person name="Gleim D."/>
            <person name="Sims D."/>
            <person name="Meincke L."/>
            <person name="Glavina Del Rio T."/>
            <person name="Tice H."/>
            <person name="Copeland A."/>
            <person name="Cheng J.F."/>
            <person name="Lucas S."/>
            <person name="Chen F."/>
            <person name="Nolan M."/>
            <person name="Bruce D."/>
            <person name="Goodwin L."/>
            <person name="Pitluck S."/>
            <person name="Ivanova N."/>
            <person name="Mavromatis K."/>
            <person name="Mikhailova N."/>
            <person name="Pati A."/>
            <person name="Chen A."/>
            <person name="Palaniappan K."/>
            <person name="Land M."/>
            <person name="Hauser L."/>
            <person name="Chang Y.J."/>
            <person name="Jeffries C.D."/>
            <person name="Chain P."/>
            <person name="Saunders E."/>
            <person name="Brettin T."/>
            <person name="Detter J.C."/>
            <person name="Goker M."/>
            <person name="Bristow J."/>
            <person name="Eisen J.A."/>
            <person name="Markowitz V."/>
            <person name="Hugenholtz P."/>
            <person name="Kyrpides N.C."/>
            <person name="Klenk H.P."/>
            <person name="Han C."/>
        </authorList>
    </citation>
    <scope>NUCLEOTIDE SEQUENCE [LARGE SCALE GENOMIC DNA]</scope>
    <source>
        <strain evidence="2">ATCC 49208 / DSM 771 / VKM B-1644</strain>
    </source>
</reference>
<gene>
    <name evidence="1" type="ordered locus">Dtox_0189</name>
</gene>
<proteinExistence type="predicted"/>
<dbReference type="Proteomes" id="UP000002217">
    <property type="component" value="Chromosome"/>
</dbReference>
<dbReference type="KEGG" id="dae:Dtox_0189"/>
<keyword evidence="2" id="KW-1185">Reference proteome</keyword>
<dbReference type="STRING" id="485916.Dtox_0189"/>
<evidence type="ECO:0000313" key="2">
    <source>
        <dbReference type="Proteomes" id="UP000002217"/>
    </source>
</evidence>
<sequence length="59" mass="6918">MQKDIPITVKLDNHFHILLFTGDKKISDMLVFLMYRKLKQLTSQEVEEKARQLNQKTGG</sequence>
<dbReference type="EMBL" id="CP001720">
    <property type="protein sequence ID" value="ACV61142.1"/>
    <property type="molecule type" value="Genomic_DNA"/>
</dbReference>
<dbReference type="RefSeq" id="WP_015755863.1">
    <property type="nucleotide sequence ID" value="NC_013216.1"/>
</dbReference>